<feature type="region of interest" description="Disordered" evidence="1">
    <location>
        <begin position="48"/>
        <end position="105"/>
    </location>
</feature>
<keyword evidence="3" id="KW-1185">Reference proteome</keyword>
<protein>
    <submittedName>
        <fullName evidence="2">Uncharacterized protein</fullName>
    </submittedName>
</protein>
<proteinExistence type="predicted"/>
<evidence type="ECO:0000256" key="1">
    <source>
        <dbReference type="SAM" id="MobiDB-lite"/>
    </source>
</evidence>
<sequence>MTHHLVSQEHEHLLSNNHNHQHAHKAPEDPSAFCLFWKAMRRRSLDGMASSSRCFGGGGRRDSSPSVAPPSPASPPRLPPPPLARSLVSPLPPPPSPPWLQKRGGKPSWTLLGPRCFPTYSWPHGLKHPAAKDHGDVSSGEFASSVSACLPPPYAAAASPLPLPDYSTGGPAPRRAHGLFGRFFCLGAAQHNHRGARRRGPRPRRGIQVSFSAPSPVLSAGRVEGKLADFCPVVASGGDSERRNAVDSALFKQWLRNLQSEKGGGCDEEIGLFLYRGRVDEDTIRSLEGKETGLRDHGELINLRVVPYGQLWRSTADAKALCAIALYEMAKREGLLPSYPPTANL</sequence>
<dbReference type="Gene3D" id="3.90.79.10">
    <property type="entry name" value="Nucleoside Triphosphate Pyrophosphohydrolase"/>
    <property type="match status" value="1"/>
</dbReference>
<name>A0A835F9W1_9POAL</name>
<organism evidence="2 3">
    <name type="scientific">Digitaria exilis</name>
    <dbReference type="NCBI Taxonomy" id="1010633"/>
    <lineage>
        <taxon>Eukaryota</taxon>
        <taxon>Viridiplantae</taxon>
        <taxon>Streptophyta</taxon>
        <taxon>Embryophyta</taxon>
        <taxon>Tracheophyta</taxon>
        <taxon>Spermatophyta</taxon>
        <taxon>Magnoliopsida</taxon>
        <taxon>Liliopsida</taxon>
        <taxon>Poales</taxon>
        <taxon>Poaceae</taxon>
        <taxon>PACMAD clade</taxon>
        <taxon>Panicoideae</taxon>
        <taxon>Panicodae</taxon>
        <taxon>Paniceae</taxon>
        <taxon>Anthephorinae</taxon>
        <taxon>Digitaria</taxon>
    </lineage>
</organism>
<dbReference type="AlphaFoldDB" id="A0A835F9W1"/>
<evidence type="ECO:0000313" key="2">
    <source>
        <dbReference type="EMBL" id="KAF8732729.1"/>
    </source>
</evidence>
<accession>A0A835F9W1</accession>
<reference evidence="2" key="1">
    <citation type="submission" date="2020-07" db="EMBL/GenBank/DDBJ databases">
        <title>Genome sequence and genetic diversity analysis of an under-domesticated orphan crop, white fonio (Digitaria exilis).</title>
        <authorList>
            <person name="Bennetzen J.L."/>
            <person name="Chen S."/>
            <person name="Ma X."/>
            <person name="Wang X."/>
            <person name="Yssel A.E.J."/>
            <person name="Chaluvadi S.R."/>
            <person name="Johnson M."/>
            <person name="Gangashetty P."/>
            <person name="Hamidou F."/>
            <person name="Sanogo M.D."/>
            <person name="Zwaenepoel A."/>
            <person name="Wallace J."/>
            <person name="Van De Peer Y."/>
            <person name="Van Deynze A."/>
        </authorList>
    </citation>
    <scope>NUCLEOTIDE SEQUENCE</scope>
    <source>
        <tissue evidence="2">Leaves</tissue>
    </source>
</reference>
<dbReference type="EMBL" id="JACEFO010001603">
    <property type="protein sequence ID" value="KAF8732729.1"/>
    <property type="molecule type" value="Genomic_DNA"/>
</dbReference>
<feature type="compositionally biased region" description="Pro residues" evidence="1">
    <location>
        <begin position="67"/>
        <end position="83"/>
    </location>
</feature>
<dbReference type="OrthoDB" id="10249920at2759"/>
<evidence type="ECO:0000313" key="3">
    <source>
        <dbReference type="Proteomes" id="UP000636709"/>
    </source>
</evidence>
<dbReference type="Proteomes" id="UP000636709">
    <property type="component" value="Unassembled WGS sequence"/>
</dbReference>
<comment type="caution">
    <text evidence="2">The sequence shown here is derived from an EMBL/GenBank/DDBJ whole genome shotgun (WGS) entry which is preliminary data.</text>
</comment>
<gene>
    <name evidence="2" type="ORF">HU200_015064</name>
</gene>